<organism evidence="2 3">
    <name type="scientific">Serinibacter arcticus</name>
    <dbReference type="NCBI Taxonomy" id="1655435"/>
    <lineage>
        <taxon>Bacteria</taxon>
        <taxon>Bacillati</taxon>
        <taxon>Actinomycetota</taxon>
        <taxon>Actinomycetes</taxon>
        <taxon>Micrococcales</taxon>
        <taxon>Beutenbergiaceae</taxon>
        <taxon>Serinibacter</taxon>
    </lineage>
</organism>
<evidence type="ECO:0000256" key="1">
    <source>
        <dbReference type="SAM" id="Coils"/>
    </source>
</evidence>
<protein>
    <submittedName>
        <fullName evidence="2">Uncharacterized protein</fullName>
    </submittedName>
</protein>
<proteinExistence type="predicted"/>
<gene>
    <name evidence="2" type="ORF">SERN_2271</name>
</gene>
<feature type="coiled-coil region" evidence="1">
    <location>
        <begin position="36"/>
        <end position="63"/>
    </location>
</feature>
<dbReference type="Proteomes" id="UP000297318">
    <property type="component" value="Unassembled WGS sequence"/>
</dbReference>
<evidence type="ECO:0000313" key="2">
    <source>
        <dbReference type="EMBL" id="TGO04678.1"/>
    </source>
</evidence>
<sequence>MPWWLVWVVLVVLALAVLAWIGFRLYRSFRALLAEVRLAQGVLERLETRLAELEEVAEATSAIAPEITASDERRAELREVRAGVSAVRRARKQARYDRVSARWAGITGGSTTTVSPSPEGEPRP</sequence>
<reference evidence="2 3" key="1">
    <citation type="submission" date="2018-11" db="EMBL/GenBank/DDBJ databases">
        <title>Complete genome sequencing of the Actinobacteria Serinibacter sp. K3-2.</title>
        <authorList>
            <person name="Rakitin A.L."/>
            <person name="Beletsky A.V."/>
            <person name="Mardanov A.V."/>
            <person name="Ravin N.V."/>
            <person name="Gromova A.S."/>
            <person name="Filippova S.N."/>
            <person name="Gal'Chenko V.F."/>
        </authorList>
    </citation>
    <scope>NUCLEOTIDE SEQUENCE [LARGE SCALE GENOMIC DNA]</scope>
    <source>
        <strain evidence="2 3">K3-2</strain>
    </source>
</reference>
<evidence type="ECO:0000313" key="3">
    <source>
        <dbReference type="Proteomes" id="UP000297318"/>
    </source>
</evidence>
<comment type="caution">
    <text evidence="2">The sequence shown here is derived from an EMBL/GenBank/DDBJ whole genome shotgun (WGS) entry which is preliminary data.</text>
</comment>
<accession>A0A4Z1E0S5</accession>
<name>A0A4Z1E0S5_9MICO</name>
<keyword evidence="3" id="KW-1185">Reference proteome</keyword>
<dbReference type="AlphaFoldDB" id="A0A4Z1E0S5"/>
<dbReference type="EMBL" id="RHPJ01000003">
    <property type="protein sequence ID" value="TGO04678.1"/>
    <property type="molecule type" value="Genomic_DNA"/>
</dbReference>
<dbReference type="RefSeq" id="WP_135850241.1">
    <property type="nucleotide sequence ID" value="NZ_RHPJ01000003.1"/>
</dbReference>
<keyword evidence="1" id="KW-0175">Coiled coil</keyword>